<dbReference type="EMBL" id="JYDP01000054">
    <property type="protein sequence ID" value="KRZ10946.1"/>
    <property type="molecule type" value="Genomic_DNA"/>
</dbReference>
<keyword evidence="1" id="KW-0732">Signal</keyword>
<dbReference type="AlphaFoldDB" id="A0A0V1HLH8"/>
<feature type="signal peptide" evidence="1">
    <location>
        <begin position="1"/>
        <end position="25"/>
    </location>
</feature>
<name>A0A0V1HLH8_9BILA</name>
<organism evidence="2 3">
    <name type="scientific">Trichinella zimbabwensis</name>
    <dbReference type="NCBI Taxonomy" id="268475"/>
    <lineage>
        <taxon>Eukaryota</taxon>
        <taxon>Metazoa</taxon>
        <taxon>Ecdysozoa</taxon>
        <taxon>Nematoda</taxon>
        <taxon>Enoplea</taxon>
        <taxon>Dorylaimia</taxon>
        <taxon>Trichinellida</taxon>
        <taxon>Trichinellidae</taxon>
        <taxon>Trichinella</taxon>
    </lineage>
</organism>
<accession>A0A0V1HLH8</accession>
<protein>
    <submittedName>
        <fullName evidence="2">Uncharacterized protein</fullName>
    </submittedName>
</protein>
<reference evidence="2 3" key="1">
    <citation type="submission" date="2015-01" db="EMBL/GenBank/DDBJ databases">
        <title>Evolution of Trichinella species and genotypes.</title>
        <authorList>
            <person name="Korhonen P.K."/>
            <person name="Edoardo P."/>
            <person name="Giuseppe L.R."/>
            <person name="Gasser R.B."/>
        </authorList>
    </citation>
    <scope>NUCLEOTIDE SEQUENCE [LARGE SCALE GENOMIC DNA]</scope>
    <source>
        <strain evidence="2">ISS1029</strain>
    </source>
</reference>
<proteinExistence type="predicted"/>
<dbReference type="Proteomes" id="UP000055024">
    <property type="component" value="Unassembled WGS sequence"/>
</dbReference>
<feature type="chain" id="PRO_5006879252" evidence="1">
    <location>
        <begin position="26"/>
        <end position="226"/>
    </location>
</feature>
<keyword evidence="3" id="KW-1185">Reference proteome</keyword>
<evidence type="ECO:0000313" key="2">
    <source>
        <dbReference type="EMBL" id="KRZ10946.1"/>
    </source>
</evidence>
<evidence type="ECO:0000313" key="3">
    <source>
        <dbReference type="Proteomes" id="UP000055024"/>
    </source>
</evidence>
<comment type="caution">
    <text evidence="2">The sequence shown here is derived from an EMBL/GenBank/DDBJ whole genome shotgun (WGS) entry which is preliminary data.</text>
</comment>
<sequence>MKKRRRFVICRCLHRLVLFKMLVVSFEETVLVTHMRGCPCKGCNTNYHLQGDFLKRYIGQRCGKLLNPVTVSAVTFLLHSAPQSDQLMEMRRSSLNSGSDSWILAYVCKRAKNVSDHCSCPFPKFLTQGSACSTHCGSLAFQLLYLSMPSIQDVTLYNIYQSAEFGLYRLYHLWLVISHRLPSIAFEVEPNKQEHKVGGAGEQHQESLISKKCLQIPSELDSVQLY</sequence>
<gene>
    <name evidence="2" type="ORF">T11_14706</name>
</gene>
<evidence type="ECO:0000256" key="1">
    <source>
        <dbReference type="SAM" id="SignalP"/>
    </source>
</evidence>